<dbReference type="EC" id="3.-.-.-" evidence="4"/>
<feature type="chain" id="PRO_5045101486" evidence="2">
    <location>
        <begin position="24"/>
        <end position="271"/>
    </location>
</feature>
<evidence type="ECO:0000313" key="4">
    <source>
        <dbReference type="EMBL" id="MFC3116524.1"/>
    </source>
</evidence>
<accession>A0ABV7FJZ6</accession>
<keyword evidence="4" id="KW-0378">Hydrolase</keyword>
<gene>
    <name evidence="4" type="ORF">ACFODX_13210</name>
</gene>
<name>A0ABV7FJZ6_9GAMM</name>
<dbReference type="RefSeq" id="WP_378119848.1">
    <property type="nucleotide sequence ID" value="NZ_JBHRTF010000004.1"/>
</dbReference>
<dbReference type="InterPro" id="IPR051398">
    <property type="entry name" value="Polysacch_Deacetylase"/>
</dbReference>
<dbReference type="InterPro" id="IPR011330">
    <property type="entry name" value="Glyco_hydro/deAcase_b/a-brl"/>
</dbReference>
<dbReference type="EMBL" id="JBHRTF010000004">
    <property type="protein sequence ID" value="MFC3116524.1"/>
    <property type="molecule type" value="Genomic_DNA"/>
</dbReference>
<dbReference type="Gene3D" id="3.20.20.370">
    <property type="entry name" value="Glycoside hydrolase/deacetylase"/>
    <property type="match status" value="1"/>
</dbReference>
<evidence type="ECO:0000259" key="3">
    <source>
        <dbReference type="Pfam" id="PF01522"/>
    </source>
</evidence>
<dbReference type="Proteomes" id="UP001595555">
    <property type="component" value="Unassembled WGS sequence"/>
</dbReference>
<dbReference type="CDD" id="cd10967">
    <property type="entry name" value="CE4_GLA_like_6s"/>
    <property type="match status" value="1"/>
</dbReference>
<dbReference type="Pfam" id="PF01522">
    <property type="entry name" value="Polysacc_deac_1"/>
    <property type="match status" value="1"/>
</dbReference>
<dbReference type="GO" id="GO:0016787">
    <property type="term" value="F:hydrolase activity"/>
    <property type="evidence" value="ECO:0007669"/>
    <property type="project" value="UniProtKB-KW"/>
</dbReference>
<sequence>MTKKIIPFLIGLGLVAGSHSSFAADKNFQWPNDTKAAINLAYDDAVPSQLDNAIPALDKYGLKGSFYLTLSADTVATRMAEWRKAAVNGHELANHTLFHQCSRKGAGREWVHPENDLDKVSATQLAAQIRVGNTMLHAIDGKTERTFTTPCGDLNAGGTPYLPLVKSEFVAAKAAFGTVVPDMKTLDPYAVVVATPANVSGQELIALVKEAAAKGTMMNFTFHGIGGDHLSISNEAHEELLKYLADNKDTYWTDTFINIMKYVKEEQKKLN</sequence>
<evidence type="ECO:0000256" key="2">
    <source>
        <dbReference type="SAM" id="SignalP"/>
    </source>
</evidence>
<protein>
    <submittedName>
        <fullName evidence="4">Polysaccharide deacetylase family protein</fullName>
        <ecNumber evidence="4">3.-.-.-</ecNumber>
    </submittedName>
</protein>
<reference evidence="5" key="1">
    <citation type="journal article" date="2019" name="Int. J. Syst. Evol. Microbiol.">
        <title>The Global Catalogue of Microorganisms (GCM) 10K type strain sequencing project: providing services to taxonomists for standard genome sequencing and annotation.</title>
        <authorList>
            <consortium name="The Broad Institute Genomics Platform"/>
            <consortium name="The Broad Institute Genome Sequencing Center for Infectious Disease"/>
            <person name="Wu L."/>
            <person name="Ma J."/>
        </authorList>
    </citation>
    <scope>NUCLEOTIDE SEQUENCE [LARGE SCALE GENOMIC DNA]</scope>
    <source>
        <strain evidence="5">KCTC 52237</strain>
    </source>
</reference>
<organism evidence="4 5">
    <name type="scientific">Cellvibrio fontiphilus</name>
    <dbReference type="NCBI Taxonomy" id="1815559"/>
    <lineage>
        <taxon>Bacteria</taxon>
        <taxon>Pseudomonadati</taxon>
        <taxon>Pseudomonadota</taxon>
        <taxon>Gammaproteobacteria</taxon>
        <taxon>Cellvibrionales</taxon>
        <taxon>Cellvibrionaceae</taxon>
        <taxon>Cellvibrio</taxon>
    </lineage>
</organism>
<keyword evidence="1 2" id="KW-0732">Signal</keyword>
<dbReference type="PANTHER" id="PTHR34216">
    <property type="match status" value="1"/>
</dbReference>
<evidence type="ECO:0000313" key="5">
    <source>
        <dbReference type="Proteomes" id="UP001595555"/>
    </source>
</evidence>
<evidence type="ECO:0000256" key="1">
    <source>
        <dbReference type="ARBA" id="ARBA00022729"/>
    </source>
</evidence>
<dbReference type="PANTHER" id="PTHR34216:SF11">
    <property type="entry name" value="CHITOOLIGOSACCHARIDE DEACETYLASE"/>
    <property type="match status" value="1"/>
</dbReference>
<feature type="signal peptide" evidence="2">
    <location>
        <begin position="1"/>
        <end position="23"/>
    </location>
</feature>
<proteinExistence type="predicted"/>
<keyword evidence="5" id="KW-1185">Reference proteome</keyword>
<comment type="caution">
    <text evidence="4">The sequence shown here is derived from an EMBL/GenBank/DDBJ whole genome shotgun (WGS) entry which is preliminary data.</text>
</comment>
<feature type="domain" description="NodB homology" evidence="3">
    <location>
        <begin position="34"/>
        <end position="156"/>
    </location>
</feature>
<dbReference type="InterPro" id="IPR002509">
    <property type="entry name" value="NODB_dom"/>
</dbReference>
<dbReference type="SUPFAM" id="SSF88713">
    <property type="entry name" value="Glycoside hydrolase/deacetylase"/>
    <property type="match status" value="1"/>
</dbReference>